<sequence length="42" mass="4723">MVANVLCDLAGKKVKPEAVARLSRDRRNKLYQNAWLPALTLV</sequence>
<accession>A0A6A3I225</accession>
<keyword evidence="5" id="KW-1185">Reference proteome</keyword>
<dbReference type="OrthoDB" id="143495at2759"/>
<gene>
    <name evidence="2" type="ORF">PR001_g25697</name>
    <name evidence="1" type="ORF">PR002_g25920</name>
    <name evidence="3" type="ORF">PR003_g26954</name>
</gene>
<reference evidence="4 6" key="1">
    <citation type="submission" date="2018-09" db="EMBL/GenBank/DDBJ databases">
        <title>Genomic investigation of the strawberry pathogen Phytophthora fragariae indicates pathogenicity is determined by transcriptional variation in three key races.</title>
        <authorList>
            <person name="Adams T.M."/>
            <person name="Armitage A.D."/>
            <person name="Sobczyk M.K."/>
            <person name="Bates H.J."/>
            <person name="Dunwell J.M."/>
            <person name="Nellist C.F."/>
            <person name="Harrison R.J."/>
        </authorList>
    </citation>
    <scope>NUCLEOTIDE SEQUENCE [LARGE SCALE GENOMIC DNA]</scope>
    <source>
        <strain evidence="2 4">SCRP249</strain>
        <strain evidence="1 6">SCRP324</strain>
        <strain evidence="3 5">SCRP333</strain>
    </source>
</reference>
<evidence type="ECO:0000313" key="5">
    <source>
        <dbReference type="Proteomes" id="UP000434957"/>
    </source>
</evidence>
<dbReference type="Proteomes" id="UP000429607">
    <property type="component" value="Unassembled WGS sequence"/>
</dbReference>
<evidence type="ECO:0000313" key="3">
    <source>
        <dbReference type="EMBL" id="KAE9284065.1"/>
    </source>
</evidence>
<evidence type="ECO:0000313" key="1">
    <source>
        <dbReference type="EMBL" id="KAE8974424.1"/>
    </source>
</evidence>
<dbReference type="Proteomes" id="UP000435112">
    <property type="component" value="Unassembled WGS sequence"/>
</dbReference>
<dbReference type="Proteomes" id="UP000434957">
    <property type="component" value="Unassembled WGS sequence"/>
</dbReference>
<evidence type="ECO:0000313" key="2">
    <source>
        <dbReference type="EMBL" id="KAE8975454.1"/>
    </source>
</evidence>
<dbReference type="EMBL" id="QXFT01003622">
    <property type="protein sequence ID" value="KAE9284065.1"/>
    <property type="molecule type" value="Genomic_DNA"/>
</dbReference>
<evidence type="ECO:0000313" key="4">
    <source>
        <dbReference type="Proteomes" id="UP000429607"/>
    </source>
</evidence>
<dbReference type="EMBL" id="QXFV01003590">
    <property type="protein sequence ID" value="KAE8975454.1"/>
    <property type="molecule type" value="Genomic_DNA"/>
</dbReference>
<name>A0A6A3I225_9STRA</name>
<protein>
    <submittedName>
        <fullName evidence="1">Uncharacterized protein</fullName>
    </submittedName>
</protein>
<dbReference type="AlphaFoldDB" id="A0A6A3I225"/>
<dbReference type="EMBL" id="QXFU01003558">
    <property type="protein sequence ID" value="KAE8974424.1"/>
    <property type="molecule type" value="Genomic_DNA"/>
</dbReference>
<evidence type="ECO:0000313" key="6">
    <source>
        <dbReference type="Proteomes" id="UP000435112"/>
    </source>
</evidence>
<organism evidence="1 6">
    <name type="scientific">Phytophthora rubi</name>
    <dbReference type="NCBI Taxonomy" id="129364"/>
    <lineage>
        <taxon>Eukaryota</taxon>
        <taxon>Sar</taxon>
        <taxon>Stramenopiles</taxon>
        <taxon>Oomycota</taxon>
        <taxon>Peronosporomycetes</taxon>
        <taxon>Peronosporales</taxon>
        <taxon>Peronosporaceae</taxon>
        <taxon>Phytophthora</taxon>
    </lineage>
</organism>
<comment type="caution">
    <text evidence="1">The sequence shown here is derived from an EMBL/GenBank/DDBJ whole genome shotgun (WGS) entry which is preliminary data.</text>
</comment>
<proteinExistence type="predicted"/>